<feature type="compositionally biased region" description="Basic residues" evidence="1">
    <location>
        <begin position="9"/>
        <end position="24"/>
    </location>
</feature>
<feature type="compositionally biased region" description="Basic and acidic residues" evidence="1">
    <location>
        <begin position="25"/>
        <end position="50"/>
    </location>
</feature>
<feature type="region of interest" description="Disordered" evidence="1">
    <location>
        <begin position="1"/>
        <end position="50"/>
    </location>
</feature>
<dbReference type="Proteomes" id="UP000799779">
    <property type="component" value="Unassembled WGS sequence"/>
</dbReference>
<gene>
    <name evidence="3" type="ORF">P154DRAFT_447265</name>
</gene>
<proteinExistence type="predicted"/>
<feature type="compositionally biased region" description="Low complexity" evidence="1">
    <location>
        <begin position="389"/>
        <end position="400"/>
    </location>
</feature>
<dbReference type="OrthoDB" id="20507at2759"/>
<evidence type="ECO:0000259" key="2">
    <source>
        <dbReference type="Pfam" id="PF07713"/>
    </source>
</evidence>
<reference evidence="3" key="1">
    <citation type="journal article" date="2020" name="Stud. Mycol.">
        <title>101 Dothideomycetes genomes: a test case for predicting lifestyles and emergence of pathogens.</title>
        <authorList>
            <person name="Haridas S."/>
            <person name="Albert R."/>
            <person name="Binder M."/>
            <person name="Bloem J."/>
            <person name="Labutti K."/>
            <person name="Salamov A."/>
            <person name="Andreopoulos B."/>
            <person name="Baker S."/>
            <person name="Barry K."/>
            <person name="Bills G."/>
            <person name="Bluhm B."/>
            <person name="Cannon C."/>
            <person name="Castanera R."/>
            <person name="Culley D."/>
            <person name="Daum C."/>
            <person name="Ezra D."/>
            <person name="Gonzalez J."/>
            <person name="Henrissat B."/>
            <person name="Kuo A."/>
            <person name="Liang C."/>
            <person name="Lipzen A."/>
            <person name="Lutzoni F."/>
            <person name="Magnuson J."/>
            <person name="Mondo S."/>
            <person name="Nolan M."/>
            <person name="Ohm R."/>
            <person name="Pangilinan J."/>
            <person name="Park H.-J."/>
            <person name="Ramirez L."/>
            <person name="Alfaro M."/>
            <person name="Sun H."/>
            <person name="Tritt A."/>
            <person name="Yoshinaga Y."/>
            <person name="Zwiers L.-H."/>
            <person name="Turgeon B."/>
            <person name="Goodwin S."/>
            <person name="Spatafora J."/>
            <person name="Crous P."/>
            <person name="Grigoriev I."/>
        </authorList>
    </citation>
    <scope>NUCLEOTIDE SEQUENCE</scope>
    <source>
        <strain evidence="3">CBS 123094</strain>
    </source>
</reference>
<dbReference type="EMBL" id="ML977655">
    <property type="protein sequence ID" value="KAF1994582.1"/>
    <property type="molecule type" value="Genomic_DNA"/>
</dbReference>
<dbReference type="PANTHER" id="PTHR13384:SF19">
    <property type="entry name" value="G PATCH DOMAIN-CONTAINING PROTEIN 1"/>
    <property type="match status" value="1"/>
</dbReference>
<sequence>MASRPSAPYKRRRAASPHVAQKRTRMGEELPHDDETKPAWKQTAEDEQGRRRFHGAFTGGFSAGHFNTVGSKEGWTPQTFVSSRTNRATVTHRAEDYMDDEDRAEAEQTQHLETMGGGVAGDGARDGIAVDGDTGGVLVAQKMEWRRGQGAGRKVRRGARFEPVGADGVVEMHLFAPEDIPLRRYAPRDKGRKGLGFEPEARLDEEGNEDQEHPSPMAVVPLVRFKKPKKKSAFKRTGFGTGVLDNGSDDEDPYSLGPKITINYALGKDKKKKKPTKIIRPQKKRGLVSNASARRPSTSLVGFMCRGRIVHRSRKGSYAVPKAAPDWKPSNAIAISQPQSFQSVPEAARASNLDPSARARMLGEMPLRSNSVFNYISKEARDRIAAATGRPDLPPGLGLRPPKDGVPASDAVTPKVEQSEEQRTEETLIPALGANSAKQALTYIGTPFMPFGDDSYKRVRYLDFLRYRAGLKEPPKRDSNMSVSIWTSELQEFVQVATATPSSDGKVTGSISASLAARFTQSANRFVSAGVLQPGQSKTLPPALFPKQEDPAEQAAQMGMFGALTRSEFAFHPSRLLCKRFGV</sequence>
<organism evidence="3 4">
    <name type="scientific">Amniculicola lignicola CBS 123094</name>
    <dbReference type="NCBI Taxonomy" id="1392246"/>
    <lineage>
        <taxon>Eukaryota</taxon>
        <taxon>Fungi</taxon>
        <taxon>Dikarya</taxon>
        <taxon>Ascomycota</taxon>
        <taxon>Pezizomycotina</taxon>
        <taxon>Dothideomycetes</taxon>
        <taxon>Pleosporomycetidae</taxon>
        <taxon>Pleosporales</taxon>
        <taxon>Amniculicolaceae</taxon>
        <taxon>Amniculicola</taxon>
    </lineage>
</organism>
<dbReference type="GO" id="GO:0005634">
    <property type="term" value="C:nucleus"/>
    <property type="evidence" value="ECO:0007669"/>
    <property type="project" value="TreeGrafter"/>
</dbReference>
<dbReference type="InterPro" id="IPR011666">
    <property type="entry name" value="DUF1604"/>
</dbReference>
<dbReference type="Pfam" id="PF07713">
    <property type="entry name" value="DUF1604"/>
    <property type="match status" value="1"/>
</dbReference>
<feature type="domain" description="G patch" evidence="2">
    <location>
        <begin position="37"/>
        <end position="114"/>
    </location>
</feature>
<feature type="region of interest" description="Disordered" evidence="1">
    <location>
        <begin position="387"/>
        <end position="425"/>
    </location>
</feature>
<evidence type="ECO:0000256" key="1">
    <source>
        <dbReference type="SAM" id="MobiDB-lite"/>
    </source>
</evidence>
<protein>
    <submittedName>
        <fullName evidence="3">DUF1604-domain-containing protein</fullName>
    </submittedName>
</protein>
<accession>A0A6A5VXX0</accession>
<dbReference type="GO" id="GO:0006397">
    <property type="term" value="P:mRNA processing"/>
    <property type="evidence" value="ECO:0007669"/>
    <property type="project" value="InterPro"/>
</dbReference>
<keyword evidence="4" id="KW-1185">Reference proteome</keyword>
<dbReference type="GO" id="GO:0003723">
    <property type="term" value="F:RNA binding"/>
    <property type="evidence" value="ECO:0007669"/>
    <property type="project" value="TreeGrafter"/>
</dbReference>
<name>A0A6A5VXX0_9PLEO</name>
<dbReference type="Pfam" id="PF26093">
    <property type="entry name" value="HTH_TGH"/>
    <property type="match status" value="1"/>
</dbReference>
<dbReference type="PANTHER" id="PTHR13384">
    <property type="entry name" value="G PATCH DOMAIN-CONTAINING PROTEIN 1"/>
    <property type="match status" value="1"/>
</dbReference>
<dbReference type="AlphaFoldDB" id="A0A6A5VXX0"/>
<evidence type="ECO:0000313" key="3">
    <source>
        <dbReference type="EMBL" id="KAF1994582.1"/>
    </source>
</evidence>
<evidence type="ECO:0000313" key="4">
    <source>
        <dbReference type="Proteomes" id="UP000799779"/>
    </source>
</evidence>